<accession>A0A1X0N7K4</accession>
<keyword evidence="3" id="KW-1185">Reference proteome</keyword>
<gene>
    <name evidence="2" type="ORF">BZK31_09645</name>
</gene>
<dbReference type="RefSeq" id="WP_083182465.1">
    <property type="nucleotide sequence ID" value="NZ_CBCRZR010000001.1"/>
</dbReference>
<dbReference type="AlphaFoldDB" id="A0A1X0N7K4"/>
<evidence type="ECO:0000259" key="1">
    <source>
        <dbReference type="Pfam" id="PF21880"/>
    </source>
</evidence>
<dbReference type="InterPro" id="IPR054209">
    <property type="entry name" value="DUF6916"/>
</dbReference>
<organism evidence="2 3">
    <name type="scientific">Pseudomonas floridensis</name>
    <dbReference type="NCBI Taxonomy" id="1958950"/>
    <lineage>
        <taxon>Bacteria</taxon>
        <taxon>Pseudomonadati</taxon>
        <taxon>Pseudomonadota</taxon>
        <taxon>Gammaproteobacteria</taxon>
        <taxon>Pseudomonadales</taxon>
        <taxon>Pseudomonadaceae</taxon>
        <taxon>Pseudomonas</taxon>
    </lineage>
</organism>
<feature type="domain" description="DUF6916" evidence="1">
    <location>
        <begin position="6"/>
        <end position="101"/>
    </location>
</feature>
<dbReference type="Proteomes" id="UP000192815">
    <property type="component" value="Unassembled WGS sequence"/>
</dbReference>
<comment type="caution">
    <text evidence="2">The sequence shown here is derived from an EMBL/GenBank/DDBJ whole genome shotgun (WGS) entry which is preliminary data.</text>
</comment>
<evidence type="ECO:0000313" key="3">
    <source>
        <dbReference type="Proteomes" id="UP000192815"/>
    </source>
</evidence>
<dbReference type="Pfam" id="PF21880">
    <property type="entry name" value="DUF6916"/>
    <property type="match status" value="1"/>
</dbReference>
<dbReference type="EMBL" id="MUIO01000025">
    <property type="protein sequence ID" value="ORC59768.1"/>
    <property type="molecule type" value="Genomic_DNA"/>
</dbReference>
<name>A0A1X0N7K4_9PSED</name>
<sequence length="103" mass="11182">MLNEVTVDDFRAVLGTVCTLQLRDGSQLPVNVSSVAEKPQARLAQDSRLPFNVSLSSLAPSGFVDGTCAFELPEVGLLQEVFVSRVPPMGRDESLAYYCISFN</sequence>
<evidence type="ECO:0000313" key="2">
    <source>
        <dbReference type="EMBL" id="ORC59768.1"/>
    </source>
</evidence>
<reference evidence="3" key="1">
    <citation type="submission" date="2017-02" db="EMBL/GenBank/DDBJ databases">
        <title>Pseudomonas floridae sp. nov., a novel pathogenic bacterial species isolated from tomato.</title>
        <authorList>
            <person name="Timilsina S."/>
            <person name="Vallad G.E."/>
            <person name="Jones J.B."/>
        </authorList>
    </citation>
    <scope>NUCLEOTIDE SEQUENCE [LARGE SCALE GENOMIC DNA]</scope>
    <source>
        <strain evidence="3">GEV388</strain>
    </source>
</reference>
<proteinExistence type="predicted"/>
<dbReference type="OrthoDB" id="6166219at2"/>
<protein>
    <recommendedName>
        <fullName evidence="1">DUF6916 domain-containing protein</fullName>
    </recommendedName>
</protein>